<dbReference type="GO" id="GO:0016491">
    <property type="term" value="F:oxidoreductase activity"/>
    <property type="evidence" value="ECO:0007669"/>
    <property type="project" value="UniProtKB-KW"/>
</dbReference>
<evidence type="ECO:0000313" key="3">
    <source>
        <dbReference type="EMBL" id="EEN83692.1"/>
    </source>
</evidence>
<dbReference type="STRING" id="553175.POREN0001_1153"/>
<dbReference type="Gene3D" id="3.40.50.720">
    <property type="entry name" value="NAD(P)-binding Rossmann-like Domain"/>
    <property type="match status" value="1"/>
</dbReference>
<dbReference type="PANTHER" id="PTHR44196:SF1">
    <property type="entry name" value="DEHYDROGENASE_REDUCTASE SDR FAMILY MEMBER 7B"/>
    <property type="match status" value="1"/>
</dbReference>
<protein>
    <submittedName>
        <fullName evidence="3">Oxidoreductase, short chain dehydrogenase/reductase family protein</fullName>
    </submittedName>
</protein>
<evidence type="ECO:0000313" key="4">
    <source>
        <dbReference type="Proteomes" id="UP000004295"/>
    </source>
</evidence>
<dbReference type="GeneID" id="93365475"/>
<evidence type="ECO:0000256" key="2">
    <source>
        <dbReference type="ARBA" id="ARBA00023002"/>
    </source>
</evidence>
<dbReference type="Pfam" id="PF00106">
    <property type="entry name" value="adh_short"/>
    <property type="match status" value="1"/>
</dbReference>
<dbReference type="eggNOG" id="COG0300">
    <property type="taxonomic scope" value="Bacteria"/>
</dbReference>
<dbReference type="AlphaFoldDB" id="C3J7R2"/>
<proteinExistence type="inferred from homology"/>
<dbReference type="InterPro" id="IPR002347">
    <property type="entry name" value="SDR_fam"/>
</dbReference>
<comment type="caution">
    <text evidence="3">The sequence shown here is derived from an EMBL/GenBank/DDBJ whole genome shotgun (WGS) entry which is preliminary data.</text>
</comment>
<dbReference type="GO" id="GO:0016020">
    <property type="term" value="C:membrane"/>
    <property type="evidence" value="ECO:0007669"/>
    <property type="project" value="TreeGrafter"/>
</dbReference>
<accession>C3J7R2</accession>
<sequence length="284" mass="32408">MLLCSLMERMAGWIKRLLYPSWGLSTSLLQRRFAQRIVVVTGASRGIGAALVRLLQSYRVHFVLVARSETELQQLAQEVEALGASAECYAVDLREREALRDLCRILAERYPRVDYFFANAGKSICRSLEDSQERLHDFDRTIDLNYRAVVYLAQALYPSLAATRGVLVYTSSVSLLYPPAPHWAAYHASKGAADIWLRTAREEWALRGVRVRIAYMPLVHTSMADVNPRYVHLPGYTAEEAATRLIHLAVGRRSSYAPWWARLSSPLSFLFRRVVTYAYRRVSH</sequence>
<dbReference type="PANTHER" id="PTHR44196">
    <property type="entry name" value="DEHYDROGENASE/REDUCTASE SDR FAMILY MEMBER 7B"/>
    <property type="match status" value="1"/>
</dbReference>
<reference evidence="3 4" key="1">
    <citation type="submission" date="2009-04" db="EMBL/GenBank/DDBJ databases">
        <authorList>
            <person name="Sebastian Y."/>
            <person name="Madupu R."/>
            <person name="Durkin A.S."/>
            <person name="Torralba M."/>
            <person name="Methe B."/>
            <person name="Sutton G.G."/>
            <person name="Strausberg R.L."/>
            <person name="Nelson K.E."/>
        </authorList>
    </citation>
    <scope>NUCLEOTIDE SEQUENCE [LARGE SCALE GENOMIC DNA]</scope>
    <source>
        <strain evidence="4">ATCC 35406 / BCRC 14492 / JCM 8526 / NCTC 13058 / HG 370</strain>
    </source>
</reference>
<organism evidence="3 4">
    <name type="scientific">Porphyromonas endodontalis (strain ATCC 35406 / DSM 24491 / JCM 8526 / CCUG 16442 / BCRC 14492 / NCTC 13058 / HG 370)</name>
    <name type="common">Bacteroides endodontalis</name>
    <dbReference type="NCBI Taxonomy" id="553175"/>
    <lineage>
        <taxon>Bacteria</taxon>
        <taxon>Pseudomonadati</taxon>
        <taxon>Bacteroidota</taxon>
        <taxon>Bacteroidia</taxon>
        <taxon>Bacteroidales</taxon>
        <taxon>Porphyromonadaceae</taxon>
        <taxon>Porphyromonas</taxon>
    </lineage>
</organism>
<dbReference type="EMBL" id="ACNN01000005">
    <property type="protein sequence ID" value="EEN83692.1"/>
    <property type="molecule type" value="Genomic_DNA"/>
</dbReference>
<dbReference type="Proteomes" id="UP000004295">
    <property type="component" value="Unassembled WGS sequence"/>
</dbReference>
<dbReference type="CDD" id="cd05233">
    <property type="entry name" value="SDR_c"/>
    <property type="match status" value="1"/>
</dbReference>
<dbReference type="RefSeq" id="WP_004332159.1">
    <property type="nucleotide sequence ID" value="NZ_ACNN01000005.1"/>
</dbReference>
<dbReference type="SUPFAM" id="SSF51735">
    <property type="entry name" value="NAD(P)-binding Rossmann-fold domains"/>
    <property type="match status" value="1"/>
</dbReference>
<dbReference type="PRINTS" id="PR00081">
    <property type="entry name" value="GDHRDH"/>
</dbReference>
<name>C3J7R2_POREA</name>
<keyword evidence="2" id="KW-0560">Oxidoreductase</keyword>
<evidence type="ECO:0000256" key="1">
    <source>
        <dbReference type="ARBA" id="ARBA00006484"/>
    </source>
</evidence>
<dbReference type="InterPro" id="IPR036291">
    <property type="entry name" value="NAD(P)-bd_dom_sf"/>
</dbReference>
<keyword evidence="4" id="KW-1185">Reference proteome</keyword>
<comment type="similarity">
    <text evidence="1">Belongs to the short-chain dehydrogenases/reductases (SDR) family.</text>
</comment>
<gene>
    <name evidence="3" type="primary">acrA</name>
    <name evidence="3" type="ORF">POREN0001_1153</name>
</gene>